<feature type="transmembrane region" description="Helical" evidence="10">
    <location>
        <begin position="333"/>
        <end position="351"/>
    </location>
</feature>
<protein>
    <submittedName>
        <fullName evidence="11">Chloride channel protein</fullName>
    </submittedName>
</protein>
<dbReference type="InterPro" id="IPR014743">
    <property type="entry name" value="Cl-channel_core"/>
</dbReference>
<dbReference type="Proteomes" id="UP000239920">
    <property type="component" value="Unassembled WGS sequence"/>
</dbReference>
<gene>
    <name evidence="11" type="ORF">CK797_05270</name>
</gene>
<dbReference type="EMBL" id="PNFV01000005">
    <property type="protein sequence ID" value="PMB82461.1"/>
    <property type="molecule type" value="Genomic_DNA"/>
</dbReference>
<accession>A0A2J6NMB6</accession>
<dbReference type="PANTHER" id="PTHR43427">
    <property type="entry name" value="CHLORIDE CHANNEL PROTEIN CLC-E"/>
    <property type="match status" value="1"/>
</dbReference>
<evidence type="ECO:0000256" key="2">
    <source>
        <dbReference type="ARBA" id="ARBA00022448"/>
    </source>
</evidence>
<evidence type="ECO:0000256" key="6">
    <source>
        <dbReference type="ARBA" id="ARBA00023136"/>
    </source>
</evidence>
<feature type="transmembrane region" description="Helical" evidence="10">
    <location>
        <begin position="357"/>
        <end position="384"/>
    </location>
</feature>
<reference evidence="11 12" key="1">
    <citation type="submission" date="2017-09" db="EMBL/GenBank/DDBJ databases">
        <title>Bacterial strain isolated from the female urinary microbiota.</title>
        <authorList>
            <person name="Thomas-White K."/>
            <person name="Kumar N."/>
            <person name="Forster S."/>
            <person name="Putonti C."/>
            <person name="Lawley T."/>
            <person name="Wolfe A.J."/>
        </authorList>
    </citation>
    <scope>NUCLEOTIDE SEQUENCE [LARGE SCALE GENOMIC DNA]</scope>
    <source>
        <strain evidence="11 12">UMB0683</strain>
    </source>
</reference>
<dbReference type="GO" id="GO:0034707">
    <property type="term" value="C:chloride channel complex"/>
    <property type="evidence" value="ECO:0007669"/>
    <property type="project" value="UniProtKB-KW"/>
</dbReference>
<dbReference type="PRINTS" id="PR00762">
    <property type="entry name" value="CLCHANNEL"/>
</dbReference>
<evidence type="ECO:0000256" key="10">
    <source>
        <dbReference type="SAM" id="Phobius"/>
    </source>
</evidence>
<proteinExistence type="predicted"/>
<evidence type="ECO:0000256" key="4">
    <source>
        <dbReference type="ARBA" id="ARBA00022989"/>
    </source>
</evidence>
<dbReference type="GO" id="GO:0005254">
    <property type="term" value="F:chloride channel activity"/>
    <property type="evidence" value="ECO:0007669"/>
    <property type="project" value="UniProtKB-KW"/>
</dbReference>
<keyword evidence="2" id="KW-0813">Transport</keyword>
<comment type="caution">
    <text evidence="11">The sequence shown here is derived from an EMBL/GenBank/DDBJ whole genome shotgun (WGS) entry which is preliminary data.</text>
</comment>
<feature type="transmembrane region" description="Helical" evidence="10">
    <location>
        <begin position="189"/>
        <end position="210"/>
    </location>
</feature>
<evidence type="ECO:0000256" key="3">
    <source>
        <dbReference type="ARBA" id="ARBA00022692"/>
    </source>
</evidence>
<keyword evidence="7" id="KW-0869">Chloride channel</keyword>
<dbReference type="PANTHER" id="PTHR43427:SF6">
    <property type="entry name" value="CHLORIDE CHANNEL PROTEIN CLC-E"/>
    <property type="match status" value="1"/>
</dbReference>
<feature type="transmembrane region" description="Helical" evidence="10">
    <location>
        <begin position="12"/>
        <end position="32"/>
    </location>
</feature>
<keyword evidence="6 10" id="KW-0472">Membrane</keyword>
<feature type="transmembrane region" description="Helical" evidence="10">
    <location>
        <begin position="302"/>
        <end position="321"/>
    </location>
</feature>
<dbReference type="Gene3D" id="1.10.3080.10">
    <property type="entry name" value="Clc chloride channel"/>
    <property type="match status" value="1"/>
</dbReference>
<dbReference type="AlphaFoldDB" id="A0A2J6NMB6"/>
<evidence type="ECO:0000256" key="7">
    <source>
        <dbReference type="ARBA" id="ARBA00023173"/>
    </source>
</evidence>
<feature type="transmembrane region" description="Helical" evidence="10">
    <location>
        <begin position="222"/>
        <end position="243"/>
    </location>
</feature>
<keyword evidence="9" id="KW-0407">Ion channel</keyword>
<keyword evidence="8" id="KW-0868">Chloride</keyword>
<keyword evidence="5" id="KW-0406">Ion transport</keyword>
<evidence type="ECO:0000256" key="8">
    <source>
        <dbReference type="ARBA" id="ARBA00023214"/>
    </source>
</evidence>
<dbReference type="InterPro" id="IPR001807">
    <property type="entry name" value="ClC"/>
</dbReference>
<evidence type="ECO:0000313" key="11">
    <source>
        <dbReference type="EMBL" id="PMB82461.1"/>
    </source>
</evidence>
<feature type="transmembrane region" description="Helical" evidence="10">
    <location>
        <begin position="60"/>
        <end position="77"/>
    </location>
</feature>
<evidence type="ECO:0000256" key="9">
    <source>
        <dbReference type="ARBA" id="ARBA00023303"/>
    </source>
</evidence>
<comment type="subcellular location">
    <subcellularLocation>
        <location evidence="1">Membrane</location>
        <topology evidence="1">Multi-pass membrane protein</topology>
    </subcellularLocation>
</comment>
<dbReference type="RefSeq" id="WP_104688710.1">
    <property type="nucleotide sequence ID" value="NZ_JBKTHY010000002.1"/>
</dbReference>
<dbReference type="InterPro" id="IPR050368">
    <property type="entry name" value="ClC-type_chloride_channel"/>
</dbReference>
<feature type="transmembrane region" description="Helical" evidence="10">
    <location>
        <begin position="264"/>
        <end position="282"/>
    </location>
</feature>
<name>A0A2J6NMB6_9LACO</name>
<keyword evidence="3 10" id="KW-0812">Transmembrane</keyword>
<evidence type="ECO:0000256" key="5">
    <source>
        <dbReference type="ARBA" id="ARBA00023065"/>
    </source>
</evidence>
<evidence type="ECO:0000256" key="1">
    <source>
        <dbReference type="ARBA" id="ARBA00004141"/>
    </source>
</evidence>
<sequence>MAKITKNIPLAIATVALGIIVGFSSLLVSVALDLTEKLFLHFQETNLIPVDISAGGMRRFTSVLIGGIIAAIIWYLLQRHYKPVKLGKTVAGQHMPLIKTMIHVYTQIFFVGTGNSIGRELAPREAGAALAQKWADHFRDNKFLDLDAEDRRMIIAAAAGAGFAGVYIAPITGAVFCMELLYKKINARVIAVSLTMSVIATLIGSIVKGYQPYYLVGSKSFSLQILPLALFLGLVCGFLGTLFKKYIGLAKAHRTTKINILAQLPAIAAVTGGIAAFFPQIMGNGRGLAQMAMNTTGHSRTVILVLLFGLVAKVLVTLFVMKCGGYGGVLTPSIAVGAVIGAFAGMVYVSLVPGVTMAQAAVLGAAFLLAASQQAPLMAMFMLFEVCHLNFSAFLPLAMGVAISIALSKWLQTKAFFA</sequence>
<dbReference type="SUPFAM" id="SSF81340">
    <property type="entry name" value="Clc chloride channel"/>
    <property type="match status" value="1"/>
</dbReference>
<keyword evidence="4 10" id="KW-1133">Transmembrane helix</keyword>
<organism evidence="11 12">
    <name type="scientific">Limosilactobacillus pontis</name>
    <dbReference type="NCBI Taxonomy" id="35787"/>
    <lineage>
        <taxon>Bacteria</taxon>
        <taxon>Bacillati</taxon>
        <taxon>Bacillota</taxon>
        <taxon>Bacilli</taxon>
        <taxon>Lactobacillales</taxon>
        <taxon>Lactobacillaceae</taxon>
        <taxon>Limosilactobacillus</taxon>
    </lineage>
</organism>
<evidence type="ECO:0000313" key="12">
    <source>
        <dbReference type="Proteomes" id="UP000239920"/>
    </source>
</evidence>
<feature type="transmembrane region" description="Helical" evidence="10">
    <location>
        <begin position="391"/>
        <end position="411"/>
    </location>
</feature>
<dbReference type="Pfam" id="PF00654">
    <property type="entry name" value="Voltage_CLC"/>
    <property type="match status" value="1"/>
</dbReference>
<feature type="transmembrane region" description="Helical" evidence="10">
    <location>
        <begin position="153"/>
        <end position="177"/>
    </location>
</feature>
<dbReference type="OrthoDB" id="112446at2"/>